<dbReference type="RefSeq" id="WP_104083584.1">
    <property type="nucleotide sequence ID" value="NZ_JAPHNX010000012.1"/>
</dbReference>
<organism evidence="1 2">
    <name type="scientific">Acinetobacter baumannii</name>
    <dbReference type="NCBI Taxonomy" id="470"/>
    <lineage>
        <taxon>Bacteria</taxon>
        <taxon>Pseudomonadati</taxon>
        <taxon>Pseudomonadota</taxon>
        <taxon>Gammaproteobacteria</taxon>
        <taxon>Moraxellales</taxon>
        <taxon>Moraxellaceae</taxon>
        <taxon>Acinetobacter</taxon>
        <taxon>Acinetobacter calcoaceticus/baumannii complex</taxon>
    </lineage>
</organism>
<reference evidence="1 2" key="1">
    <citation type="submission" date="2019-06" db="EMBL/GenBank/DDBJ databases">
        <title>A Diverse Panel of Clinical Acinetobacter baumannii for Research Use.</title>
        <authorList>
            <person name="Mcgann P."/>
            <person name="Snesrud E."/>
            <person name="Galac M.R."/>
        </authorList>
    </citation>
    <scope>NUCLEOTIDE SEQUENCE [LARGE SCALE GENOMIC DNA]</scope>
    <source>
        <strain evidence="1 2">MRSN14237</strain>
    </source>
</reference>
<dbReference type="AlphaFoldDB" id="A0A8B5UKP7"/>
<proteinExistence type="predicted"/>
<evidence type="ECO:0000313" key="1">
    <source>
        <dbReference type="EMBL" id="TPU67208.1"/>
    </source>
</evidence>
<accession>A0A8B5UKP7</accession>
<dbReference type="EMBL" id="VHGY01000010">
    <property type="protein sequence ID" value="TPU67208.1"/>
    <property type="molecule type" value="Genomic_DNA"/>
</dbReference>
<sequence>MDNYKIKVKDEAVFAEVVALCEQISGKSFPYPNISCDPDLWIFIGPEGAFGWSLDLDHSWSGLDLKELTLPQLRDLVVLKRNDVNDATHTGTGDSKYYVDSNGDSYIHNSIIWTEWKLDISILKPITQTQDPALISGADALRALADGKSVEYLYCDEEWIDASELQAKHFNSDCFTFRIKKRLIQIDGNEYTKEGAYAYLDKFYGGSTQ</sequence>
<dbReference type="Proteomes" id="UP000315888">
    <property type="component" value="Unassembled WGS sequence"/>
</dbReference>
<name>A0A8B5UKP7_ACIBA</name>
<gene>
    <name evidence="1" type="ORF">FJU42_04820</name>
</gene>
<comment type="caution">
    <text evidence="1">The sequence shown here is derived from an EMBL/GenBank/DDBJ whole genome shotgun (WGS) entry which is preliminary data.</text>
</comment>
<evidence type="ECO:0000313" key="2">
    <source>
        <dbReference type="Proteomes" id="UP000315888"/>
    </source>
</evidence>
<protein>
    <submittedName>
        <fullName evidence="1">Uncharacterized protein</fullName>
    </submittedName>
</protein>